<keyword evidence="6" id="KW-1185">Reference proteome</keyword>
<dbReference type="GO" id="GO:0016899">
    <property type="term" value="F:oxidoreductase activity, acting on the CH-OH group of donors, oxygen as acceptor"/>
    <property type="evidence" value="ECO:0007669"/>
    <property type="project" value="InterPro"/>
</dbReference>
<dbReference type="InterPro" id="IPR016166">
    <property type="entry name" value="FAD-bd_PCMH"/>
</dbReference>
<dbReference type="InterPro" id="IPR008523">
    <property type="entry name" value="DUF805"/>
</dbReference>
<dbReference type="Gene3D" id="3.30.465.10">
    <property type="match status" value="1"/>
</dbReference>
<dbReference type="OrthoDB" id="9768764at2"/>
<evidence type="ECO:0000313" key="6">
    <source>
        <dbReference type="Proteomes" id="UP000249016"/>
    </source>
</evidence>
<dbReference type="Proteomes" id="UP000249016">
    <property type="component" value="Unassembled WGS sequence"/>
</dbReference>
<evidence type="ECO:0000256" key="3">
    <source>
        <dbReference type="SAM" id="Phobius"/>
    </source>
</evidence>
<protein>
    <submittedName>
        <fullName evidence="5">FAD-binding protein</fullName>
    </submittedName>
</protein>
<dbReference type="InterPro" id="IPR036318">
    <property type="entry name" value="FAD-bd_PCMH-like_sf"/>
</dbReference>
<feature type="transmembrane region" description="Helical" evidence="3">
    <location>
        <begin position="79"/>
        <end position="96"/>
    </location>
</feature>
<dbReference type="InterPro" id="IPR016169">
    <property type="entry name" value="FAD-bd_PCMH_sub2"/>
</dbReference>
<feature type="transmembrane region" description="Helical" evidence="3">
    <location>
        <begin position="50"/>
        <end position="67"/>
    </location>
</feature>
<dbReference type="PANTHER" id="PTHR43762">
    <property type="entry name" value="L-GULONOLACTONE OXIDASE"/>
    <property type="match status" value="1"/>
</dbReference>
<keyword evidence="3" id="KW-1133">Transmembrane helix</keyword>
<dbReference type="Pfam" id="PF01565">
    <property type="entry name" value="FAD_binding_4"/>
    <property type="match status" value="1"/>
</dbReference>
<reference evidence="5 6" key="1">
    <citation type="submission" date="2018-06" db="EMBL/GenBank/DDBJ databases">
        <title>Spirosoma sp. HMF3257 Genome sequencing and assembly.</title>
        <authorList>
            <person name="Kang H."/>
            <person name="Cha I."/>
            <person name="Kim H."/>
            <person name="Kang J."/>
            <person name="Joh K."/>
        </authorList>
    </citation>
    <scope>NUCLEOTIDE SEQUENCE [LARGE SCALE GENOMIC DNA]</scope>
    <source>
        <strain evidence="5 6">HMF3257</strain>
    </source>
</reference>
<proteinExistence type="predicted"/>
<evidence type="ECO:0000313" key="5">
    <source>
        <dbReference type="EMBL" id="RAI77260.1"/>
    </source>
</evidence>
<evidence type="ECO:0000259" key="4">
    <source>
        <dbReference type="PROSITE" id="PS51387"/>
    </source>
</evidence>
<evidence type="ECO:0000256" key="1">
    <source>
        <dbReference type="ARBA" id="ARBA00022630"/>
    </source>
</evidence>
<evidence type="ECO:0000256" key="2">
    <source>
        <dbReference type="ARBA" id="ARBA00022827"/>
    </source>
</evidence>
<sequence>MRLKDKLPLSYLLFTNRGRIPRSTYWLVSTFIWSTFYVLHTVLHEFVNEGATYVLYPLLLGSLVATANKRLHDTNRSGYWLLTVLIPVLGPLWLIYQLGFRRGDKQPNTFGTVPDQAADYFKNDNGQPVSPSAPERIINDVTQLNPVVVADVFRPTSVSDLQERLRTTTGPVSVGGGRFSMGGQTASPHSLHIDMRGLNQVIQFAKEERRISVQAGIRWCDIQRFIDPHDLSIKIMQTYANFTVGGALSVNCHGRYMGHGPIILSVRSIELVLADGSLVHASRTENPDLFFGTIGGYNGLGIIVSAELDLEDNLAVRREHHKLTRSNYRNYFAETIRDNPQAVFHNGDMYPPAYTNMRAVTWVKTTEPPTVKSRLMPLRESYPLERYFMWAFTETAAGKWRREHIVDPLLYMTKPIHWRNYEAGYDVAELEPRSRTKRTYVLQEYFVPIRHFDDFSAKMSEIFNRYRVNVINVSVRHALPDSGSYLAWAREEVFAFVVYYKQRTNEVAKNEVAIWTRELIDAALSVGGAYYLPYQAHATPEQFHKAYPNAGKLFALKKNLDPTFRFHNVFWDTYYQQPDYNATPPQPLPLN</sequence>
<dbReference type="InterPro" id="IPR016164">
    <property type="entry name" value="FAD-linked_Oxase-like_C"/>
</dbReference>
<name>A0A327NPH1_9BACT</name>
<keyword evidence="2" id="KW-0274">FAD</keyword>
<dbReference type="InterPro" id="IPR006094">
    <property type="entry name" value="Oxid_FAD_bind_N"/>
</dbReference>
<dbReference type="SUPFAM" id="SSF55103">
    <property type="entry name" value="FAD-linked oxidases, C-terminal domain"/>
    <property type="match status" value="1"/>
</dbReference>
<dbReference type="RefSeq" id="WP_111347698.1">
    <property type="nucleotide sequence ID" value="NZ_QLII01000001.1"/>
</dbReference>
<dbReference type="PANTHER" id="PTHR43762:SF1">
    <property type="entry name" value="D-ARABINONO-1,4-LACTONE OXIDASE"/>
    <property type="match status" value="1"/>
</dbReference>
<dbReference type="GO" id="GO:0016020">
    <property type="term" value="C:membrane"/>
    <property type="evidence" value="ECO:0007669"/>
    <property type="project" value="InterPro"/>
</dbReference>
<dbReference type="GO" id="GO:0071949">
    <property type="term" value="F:FAD binding"/>
    <property type="evidence" value="ECO:0007669"/>
    <property type="project" value="InterPro"/>
</dbReference>
<keyword evidence="3" id="KW-0472">Membrane</keyword>
<keyword evidence="3" id="KW-0812">Transmembrane</keyword>
<dbReference type="SUPFAM" id="SSF56176">
    <property type="entry name" value="FAD-binding/transporter-associated domain-like"/>
    <property type="match status" value="1"/>
</dbReference>
<feature type="domain" description="FAD-binding PCMH-type" evidence="4">
    <location>
        <begin position="142"/>
        <end position="313"/>
    </location>
</feature>
<accession>A0A327NPH1</accession>
<dbReference type="InterPro" id="IPR010031">
    <property type="entry name" value="FAD_lactone_oxidase-like"/>
</dbReference>
<organism evidence="5 6">
    <name type="scientific">Spirosoma telluris</name>
    <dbReference type="NCBI Taxonomy" id="2183553"/>
    <lineage>
        <taxon>Bacteria</taxon>
        <taxon>Pseudomonadati</taxon>
        <taxon>Bacteroidota</taxon>
        <taxon>Cytophagia</taxon>
        <taxon>Cytophagales</taxon>
        <taxon>Cytophagaceae</taxon>
        <taxon>Spirosoma</taxon>
    </lineage>
</organism>
<comment type="caution">
    <text evidence="5">The sequence shown here is derived from an EMBL/GenBank/DDBJ whole genome shotgun (WGS) entry which is preliminary data.</text>
</comment>
<feature type="transmembrane region" description="Helical" evidence="3">
    <location>
        <begin position="25"/>
        <end position="44"/>
    </location>
</feature>
<gene>
    <name evidence="5" type="ORF">HMF3257_29320</name>
</gene>
<dbReference type="PROSITE" id="PS51387">
    <property type="entry name" value="FAD_PCMH"/>
    <property type="match status" value="1"/>
</dbReference>
<keyword evidence="1" id="KW-0285">Flavoprotein</keyword>
<dbReference type="Pfam" id="PF05656">
    <property type="entry name" value="DUF805"/>
    <property type="match status" value="1"/>
</dbReference>
<dbReference type="GO" id="GO:0080049">
    <property type="term" value="F:L-gulono-1,4-lactone dehydrogenase activity"/>
    <property type="evidence" value="ECO:0007669"/>
    <property type="project" value="TreeGrafter"/>
</dbReference>
<dbReference type="AlphaFoldDB" id="A0A327NPH1"/>
<dbReference type="EMBL" id="QLII01000001">
    <property type="protein sequence ID" value="RAI77260.1"/>
    <property type="molecule type" value="Genomic_DNA"/>
</dbReference>